<feature type="compositionally biased region" description="Basic and acidic residues" evidence="7">
    <location>
        <begin position="691"/>
        <end position="724"/>
    </location>
</feature>
<keyword evidence="10" id="KW-1185">Reference proteome</keyword>
<protein>
    <submittedName>
        <fullName evidence="9">Zinc finger CCCH domain-containing protein 24 isoform X3</fullName>
    </submittedName>
</protein>
<dbReference type="GO" id="GO:0006396">
    <property type="term" value="P:RNA processing"/>
    <property type="evidence" value="ECO:0007669"/>
    <property type="project" value="InterPro"/>
</dbReference>
<feature type="region of interest" description="Disordered" evidence="7">
    <location>
        <begin position="268"/>
        <end position="298"/>
    </location>
</feature>
<dbReference type="Gene3D" id="4.10.1000.10">
    <property type="entry name" value="Zinc finger, CCCH-type"/>
    <property type="match status" value="1"/>
</dbReference>
<dbReference type="AlphaFoldDB" id="A0A833QRE8"/>
<dbReference type="InterPro" id="IPR029063">
    <property type="entry name" value="SAM-dependent_MTases_sf"/>
</dbReference>
<evidence type="ECO:0000313" key="9">
    <source>
        <dbReference type="EMBL" id="KAF3323897.1"/>
    </source>
</evidence>
<feature type="compositionally biased region" description="Polar residues" evidence="7">
    <location>
        <begin position="40"/>
        <end position="52"/>
    </location>
</feature>
<keyword evidence="2 5" id="KW-0808">Transferase</keyword>
<evidence type="ECO:0000256" key="1">
    <source>
        <dbReference type="ARBA" id="ARBA00022603"/>
    </source>
</evidence>
<dbReference type="PROSITE" id="PS51687">
    <property type="entry name" value="SAM_MT_RNA_M5U"/>
    <property type="match status" value="1"/>
</dbReference>
<dbReference type="Proteomes" id="UP000623129">
    <property type="component" value="Unassembled WGS sequence"/>
</dbReference>
<dbReference type="Pfam" id="PF05958">
    <property type="entry name" value="tRNA_U5-meth_tr"/>
    <property type="match status" value="1"/>
</dbReference>
<dbReference type="InterPro" id="IPR025714">
    <property type="entry name" value="Methyltranfer_dom"/>
</dbReference>
<gene>
    <name evidence="9" type="ORF">FCM35_KLT11364</name>
</gene>
<dbReference type="GO" id="GO:0003723">
    <property type="term" value="F:RNA binding"/>
    <property type="evidence" value="ECO:0007669"/>
    <property type="project" value="TreeGrafter"/>
</dbReference>
<dbReference type="Gene3D" id="3.40.50.150">
    <property type="entry name" value="Vaccinia Virus protein VP39"/>
    <property type="match status" value="2"/>
</dbReference>
<dbReference type="InterPro" id="IPR045850">
    <property type="entry name" value="TRM2_met"/>
</dbReference>
<feature type="active site" evidence="6">
    <location>
        <position position="783"/>
    </location>
</feature>
<comment type="caution">
    <text evidence="9">The sequence shown here is derived from an EMBL/GenBank/DDBJ whole genome shotgun (WGS) entry which is preliminary data.</text>
</comment>
<evidence type="ECO:0000256" key="4">
    <source>
        <dbReference type="PROSITE-ProRule" id="PRU00723"/>
    </source>
</evidence>
<dbReference type="SUPFAM" id="SSF53335">
    <property type="entry name" value="S-adenosyl-L-methionine-dependent methyltransferases"/>
    <property type="match status" value="2"/>
</dbReference>
<evidence type="ECO:0000256" key="2">
    <source>
        <dbReference type="ARBA" id="ARBA00022679"/>
    </source>
</evidence>
<dbReference type="GO" id="GO:0032259">
    <property type="term" value="P:methylation"/>
    <property type="evidence" value="ECO:0007669"/>
    <property type="project" value="UniProtKB-KW"/>
</dbReference>
<evidence type="ECO:0000259" key="8">
    <source>
        <dbReference type="PROSITE" id="PS50103"/>
    </source>
</evidence>
<evidence type="ECO:0000256" key="5">
    <source>
        <dbReference type="PROSITE-ProRule" id="PRU01024"/>
    </source>
</evidence>
<evidence type="ECO:0000313" key="10">
    <source>
        <dbReference type="Proteomes" id="UP000623129"/>
    </source>
</evidence>
<name>A0A833QRE8_9POAL</name>
<feature type="region of interest" description="Disordered" evidence="7">
    <location>
        <begin position="1"/>
        <end position="112"/>
    </location>
</feature>
<organism evidence="9 10">
    <name type="scientific">Carex littledalei</name>
    <dbReference type="NCBI Taxonomy" id="544730"/>
    <lineage>
        <taxon>Eukaryota</taxon>
        <taxon>Viridiplantae</taxon>
        <taxon>Streptophyta</taxon>
        <taxon>Embryophyta</taxon>
        <taxon>Tracheophyta</taxon>
        <taxon>Spermatophyta</taxon>
        <taxon>Magnoliopsida</taxon>
        <taxon>Liliopsida</taxon>
        <taxon>Poales</taxon>
        <taxon>Cyperaceae</taxon>
        <taxon>Cyperoideae</taxon>
        <taxon>Cariceae</taxon>
        <taxon>Carex</taxon>
        <taxon>Carex subgen. Euthyceras</taxon>
    </lineage>
</organism>
<dbReference type="PROSITE" id="PS01230">
    <property type="entry name" value="TRMA_1"/>
    <property type="match status" value="1"/>
</dbReference>
<feature type="binding site" evidence="5">
    <location>
        <position position="755"/>
    </location>
    <ligand>
        <name>S-adenosyl-L-methionine</name>
        <dbReference type="ChEBI" id="CHEBI:59789"/>
    </ligand>
</feature>
<dbReference type="Pfam" id="PF13847">
    <property type="entry name" value="Methyltransf_31"/>
    <property type="match status" value="1"/>
</dbReference>
<evidence type="ECO:0000256" key="6">
    <source>
        <dbReference type="PROSITE-ProRule" id="PRU10015"/>
    </source>
</evidence>
<keyword evidence="4" id="KW-0479">Metal-binding</keyword>
<evidence type="ECO:0000256" key="7">
    <source>
        <dbReference type="SAM" id="MobiDB-lite"/>
    </source>
</evidence>
<dbReference type="InterPro" id="IPR030390">
    <property type="entry name" value="MeTrfase_TrmA_AS"/>
</dbReference>
<proteinExistence type="inferred from homology"/>
<keyword evidence="3 5" id="KW-0949">S-adenosyl-L-methionine</keyword>
<dbReference type="OrthoDB" id="10250660at2759"/>
<dbReference type="Gene3D" id="2.40.50.1070">
    <property type="match status" value="1"/>
</dbReference>
<keyword evidence="4" id="KW-0863">Zinc-finger</keyword>
<dbReference type="InterPro" id="IPR000571">
    <property type="entry name" value="Znf_CCCH"/>
</dbReference>
<feature type="binding site" evidence="5">
    <location>
        <position position="574"/>
    </location>
    <ligand>
        <name>S-adenosyl-L-methionine</name>
        <dbReference type="ChEBI" id="CHEBI:59789"/>
    </ligand>
</feature>
<feature type="compositionally biased region" description="Low complexity" evidence="7">
    <location>
        <begin position="100"/>
        <end position="112"/>
    </location>
</feature>
<dbReference type="GO" id="GO:0008270">
    <property type="term" value="F:zinc ion binding"/>
    <property type="evidence" value="ECO:0007669"/>
    <property type="project" value="UniProtKB-KW"/>
</dbReference>
<comment type="similarity">
    <text evidence="5">Belongs to the class I-like SAM-binding methyltransferase superfamily. RNA M5U methyltransferase family.</text>
</comment>
<dbReference type="EMBL" id="SWLB01000022">
    <property type="protein sequence ID" value="KAF3323897.1"/>
    <property type="molecule type" value="Genomic_DNA"/>
</dbReference>
<keyword evidence="1 5" id="KW-0489">Methyltransferase</keyword>
<comment type="caution">
    <text evidence="5">Lacks conserved residue(s) required for the propagation of feature annotation.</text>
</comment>
<dbReference type="GO" id="GO:0008173">
    <property type="term" value="F:RNA methyltransferase activity"/>
    <property type="evidence" value="ECO:0007669"/>
    <property type="project" value="InterPro"/>
</dbReference>
<dbReference type="InterPro" id="IPR012677">
    <property type="entry name" value="Nucleotide-bd_a/b_plait_sf"/>
</dbReference>
<dbReference type="SUPFAM" id="SSF54928">
    <property type="entry name" value="RNA-binding domain, RBD"/>
    <property type="match status" value="1"/>
</dbReference>
<dbReference type="InterPro" id="IPR035979">
    <property type="entry name" value="RBD_domain_sf"/>
</dbReference>
<dbReference type="PANTHER" id="PTHR45904:SF2">
    <property type="entry name" value="TRNA (URACIL-5-)-METHYLTRANSFERASE HOMOLOG A"/>
    <property type="match status" value="1"/>
</dbReference>
<feature type="zinc finger region" description="C3H1-type" evidence="4">
    <location>
        <begin position="111"/>
        <end position="144"/>
    </location>
</feature>
<feature type="binding site" evidence="5">
    <location>
        <position position="624"/>
    </location>
    <ligand>
        <name>S-adenosyl-L-methionine</name>
        <dbReference type="ChEBI" id="CHEBI:59789"/>
    </ligand>
</feature>
<evidence type="ECO:0000256" key="3">
    <source>
        <dbReference type="ARBA" id="ARBA00022691"/>
    </source>
</evidence>
<keyword evidence="4" id="KW-0862">Zinc</keyword>
<dbReference type="PANTHER" id="PTHR45904">
    <property type="entry name" value="TRNA (URACIL-5-)-METHYLTRANSFERASE"/>
    <property type="match status" value="1"/>
</dbReference>
<feature type="domain" description="C3H1-type" evidence="8">
    <location>
        <begin position="111"/>
        <end position="144"/>
    </location>
</feature>
<dbReference type="PROSITE" id="PS50103">
    <property type="entry name" value="ZF_C3H1"/>
    <property type="match status" value="1"/>
</dbReference>
<feature type="compositionally biased region" description="Basic and acidic residues" evidence="7">
    <location>
        <begin position="141"/>
        <end position="175"/>
    </location>
</feature>
<dbReference type="Gene3D" id="3.30.70.330">
    <property type="match status" value="1"/>
</dbReference>
<dbReference type="CDD" id="cd02440">
    <property type="entry name" value="AdoMet_MTases"/>
    <property type="match status" value="1"/>
</dbReference>
<reference evidence="9" key="1">
    <citation type="submission" date="2020-01" db="EMBL/GenBank/DDBJ databases">
        <title>Genome sequence of Kobresia littledalei, the first chromosome-level genome in the family Cyperaceae.</title>
        <authorList>
            <person name="Qu G."/>
        </authorList>
    </citation>
    <scope>NUCLEOTIDE SEQUENCE</scope>
    <source>
        <strain evidence="9">C.B.Clarke</strain>
        <tissue evidence="9">Leaf</tissue>
    </source>
</reference>
<dbReference type="InterPro" id="IPR010280">
    <property type="entry name" value="U5_MeTrfase_fam"/>
</dbReference>
<sequence>METTPAAPCEETRPSDLQSTAPSDTVKVPIEEPTQLPRDSVQNSTANTNQPMDTDPVPPSEQIQPSDPEPTAAINSEKRKREEEEAGLEEQTLNSENKKQNLSSNSSSSPLWKTSLCSYYRRPSQSDGAGCSHGATCRYAHGEAELRPRPDKTWDPTSNKAKEMEKAKANQKQKEEEIEDEEQLALDESSLDKCLVGLSRKWANDALKKFLEEKGILYKTAKKKKGMEVGFVNFENVEQVKSAMATLRESSSGGKTIKLRDAIKRSFEKKHKAEEGGNDDSNEGDGNLVEGMNSSKRKNVREAVTPLAHMSYSDQLEHKKSTLTQTLKRLTRNARKACPDALPLPDWILEAREIGGLPCKLEGILESPLTNGYRNKCEFSVGYSVDGKITVGFMLGNFREGVTAVEEPIDCPNVSNIACTYVKVFQDFLCSSQLPIWNRINNTGFWRQFTVREGRNPDQDTKAECEMQIKEVMLMIQVCSTGVDEQVMKGEFEKLRTALSQGASIASPPLPLTTIVIQDHTGISNAAPADCPLIPLLVDGAGTDGSDCLSIDKARIHDYILNLCFSISPTAFFQVNTLAAERLYKLAGDWAELNEDTLLFDVCCGTGTIGLTLAHRVGMVVGIEMNESAVSDAQKNAVINGITNCKFICSKAEDVMGSLLKEYLGAPTDASPKAILNSNGNSKKSAVVPADSKDNTVTELEANHGEENREQENDITDNSEKMEDSSGTDVGPTVACSSESNEKGHRFKNVVAIVDPPRVGLHPTVIKALRTHPGIRRLVYISCNPDSLVANAIELCTPTTDKPEKNKGNRGWRNMSSAGLARHRTKSMPNSQHFRPVRSMAVDLFPHTIHCEMVMLFQR</sequence>
<feature type="region of interest" description="Disordered" evidence="7">
    <location>
        <begin position="141"/>
        <end position="178"/>
    </location>
</feature>
<feature type="region of interest" description="Disordered" evidence="7">
    <location>
        <begin position="675"/>
        <end position="741"/>
    </location>
</feature>
<accession>A0A833QRE8</accession>
<feature type="active site" description="Nucleophile" evidence="5">
    <location>
        <position position="783"/>
    </location>
</feature>